<dbReference type="InterPro" id="IPR008928">
    <property type="entry name" value="6-hairpin_glycosidase_sf"/>
</dbReference>
<evidence type="ECO:0000256" key="5">
    <source>
        <dbReference type="ARBA" id="ARBA00022801"/>
    </source>
</evidence>
<protein>
    <recommendedName>
        <fullName evidence="3">glucan 1,4-alpha-glucosidase</fullName>
        <ecNumber evidence="3">3.2.1.3</ecNumber>
    </recommendedName>
    <alternativeName>
        <fullName evidence="11">1,4-alpha-D-glucan glucohydrolase</fullName>
    </alternativeName>
    <alternativeName>
        <fullName evidence="10">Glucan 1,4-alpha-glucosidase</fullName>
    </alternativeName>
</protein>
<dbReference type="Proteomes" id="UP000614334">
    <property type="component" value="Unassembled WGS sequence"/>
</dbReference>
<dbReference type="PANTHER" id="PTHR31616">
    <property type="entry name" value="TREHALASE"/>
    <property type="match status" value="1"/>
</dbReference>
<proteinExistence type="inferred from homology"/>
<evidence type="ECO:0000256" key="6">
    <source>
        <dbReference type="ARBA" id="ARBA00023180"/>
    </source>
</evidence>
<gene>
    <name evidence="13" type="ORF">RHS01_01130</name>
</gene>
<keyword evidence="8" id="KW-0326">Glycosidase</keyword>
<evidence type="ECO:0000256" key="7">
    <source>
        <dbReference type="ARBA" id="ARBA00023277"/>
    </source>
</evidence>
<evidence type="ECO:0000256" key="8">
    <source>
        <dbReference type="ARBA" id="ARBA00023295"/>
    </source>
</evidence>
<dbReference type="EC" id="3.2.1.3" evidence="3"/>
<dbReference type="InterPro" id="IPR011613">
    <property type="entry name" value="GH15-like"/>
</dbReference>
<dbReference type="GO" id="GO:0000272">
    <property type="term" value="P:polysaccharide catabolic process"/>
    <property type="evidence" value="ECO:0007669"/>
    <property type="project" value="UniProtKB-KW"/>
</dbReference>
<evidence type="ECO:0000256" key="4">
    <source>
        <dbReference type="ARBA" id="ARBA00022729"/>
    </source>
</evidence>
<evidence type="ECO:0000256" key="9">
    <source>
        <dbReference type="ARBA" id="ARBA00023326"/>
    </source>
</evidence>
<accession>A0A8H7IMC4</accession>
<evidence type="ECO:0000256" key="1">
    <source>
        <dbReference type="ARBA" id="ARBA00001863"/>
    </source>
</evidence>
<keyword evidence="4" id="KW-0732">Signal</keyword>
<keyword evidence="5 13" id="KW-0378">Hydrolase</keyword>
<dbReference type="EMBL" id="JACYCF010000001">
    <property type="protein sequence ID" value="KAF8761062.1"/>
    <property type="molecule type" value="Genomic_DNA"/>
</dbReference>
<reference evidence="13" key="1">
    <citation type="submission" date="2020-09" db="EMBL/GenBank/DDBJ databases">
        <title>Comparative genome analyses of four rice-infecting Rhizoctonia solani isolates reveal extensive enrichment of homogalacturonan modification genes.</title>
        <authorList>
            <person name="Lee D.-Y."/>
            <person name="Jeon J."/>
            <person name="Kim K.-T."/>
            <person name="Cheong K."/>
            <person name="Song H."/>
            <person name="Choi G."/>
            <person name="Ko J."/>
            <person name="Opiyo S.O."/>
            <person name="Zuo S."/>
            <person name="Madhav S."/>
            <person name="Lee Y.-H."/>
            <person name="Wang G.-L."/>
        </authorList>
    </citation>
    <scope>NUCLEOTIDE SEQUENCE</scope>
    <source>
        <strain evidence="13">AG1-IA B2</strain>
    </source>
</reference>
<dbReference type="GO" id="GO:0004339">
    <property type="term" value="F:glucan 1,4-alpha-glucosidase activity"/>
    <property type="evidence" value="ECO:0007669"/>
    <property type="project" value="UniProtKB-EC"/>
</dbReference>
<keyword evidence="7" id="KW-0119">Carbohydrate metabolism</keyword>
<dbReference type="SUPFAM" id="SSF48208">
    <property type="entry name" value="Six-hairpin glycosidases"/>
    <property type="match status" value="1"/>
</dbReference>
<evidence type="ECO:0000313" key="13">
    <source>
        <dbReference type="EMBL" id="KAF8761062.1"/>
    </source>
</evidence>
<dbReference type="InterPro" id="IPR000165">
    <property type="entry name" value="Glucoamylase"/>
</dbReference>
<evidence type="ECO:0000256" key="3">
    <source>
        <dbReference type="ARBA" id="ARBA00012593"/>
    </source>
</evidence>
<sequence>MDGKIPAQISPFATYSKATPRNCYAKPLATGVLVGAVMFLTFKHSSLASTLWGQPANTWGPGELRDWITHEATFSERKIFDQLGPTIGAGEGLVVASPSTSHPDYFYTWTRYVAAIAPYDIDLMGVRSDSALVTASIMDRLVAGENELEAALRLYSYSQAKLQNTCNKSGCLANGGWVSQSSTLMEHLSTGAGEGRSAFLYNQDTSAGDSVIKNDLEYTSHMCFDTSYDLWEEKQDLHFFTLVACRKALSSGAALANRLGDSGAAAWYKQQFNVMTSRILDSGMFYFPDGSYRAYANPQKLDRRGVDSAVLLAIIAAGEPGDPNFGPTSPAVLASVKVYVDAFRGMYPIANSSEQSLALPLYRQGGILDKWDGYETGSNTLGNPWYLCTVAVPHSGDVLAKGSPVFDSIVLGMRTWSDGFYKILQRFQGQAVYYTNSLTGTLANHKVHRTSRGHLQRSPVLLYVILSSHLVFGTESIFQRARHNLEAFVH</sequence>
<dbReference type="Pfam" id="PF00723">
    <property type="entry name" value="Glyco_hydro_15"/>
    <property type="match status" value="1"/>
</dbReference>
<comment type="caution">
    <text evidence="13">The sequence shown here is derived from an EMBL/GenBank/DDBJ whole genome shotgun (WGS) entry which is preliminary data.</text>
</comment>
<evidence type="ECO:0000256" key="10">
    <source>
        <dbReference type="ARBA" id="ARBA00033442"/>
    </source>
</evidence>
<evidence type="ECO:0000256" key="2">
    <source>
        <dbReference type="ARBA" id="ARBA00006188"/>
    </source>
</evidence>
<dbReference type="PANTHER" id="PTHR31616:SF12">
    <property type="entry name" value="GLUCOAMYLASE"/>
    <property type="match status" value="1"/>
</dbReference>
<comment type="catalytic activity">
    <reaction evidence="1">
        <text>Hydrolysis of terminal (1-&gt;4)-linked alpha-D-glucose residues successively from non-reducing ends of the chains with release of beta-D-glucose.</text>
        <dbReference type="EC" id="3.2.1.3"/>
    </reaction>
</comment>
<feature type="domain" description="GH15-like" evidence="12">
    <location>
        <begin position="87"/>
        <end position="391"/>
    </location>
</feature>
<dbReference type="InterPro" id="IPR012341">
    <property type="entry name" value="6hp_glycosidase-like_sf"/>
</dbReference>
<keyword evidence="6" id="KW-0325">Glycoprotein</keyword>
<comment type="similarity">
    <text evidence="2">Belongs to the glycosyl hydrolase 15 family.</text>
</comment>
<organism evidence="13 14">
    <name type="scientific">Rhizoctonia solani</name>
    <dbReference type="NCBI Taxonomy" id="456999"/>
    <lineage>
        <taxon>Eukaryota</taxon>
        <taxon>Fungi</taxon>
        <taxon>Dikarya</taxon>
        <taxon>Basidiomycota</taxon>
        <taxon>Agaricomycotina</taxon>
        <taxon>Agaricomycetes</taxon>
        <taxon>Cantharellales</taxon>
        <taxon>Ceratobasidiaceae</taxon>
        <taxon>Rhizoctonia</taxon>
    </lineage>
</organism>
<dbReference type="AlphaFoldDB" id="A0A8H7IMC4"/>
<dbReference type="PRINTS" id="PR00736">
    <property type="entry name" value="GLHYDRLASE15"/>
</dbReference>
<dbReference type="Gene3D" id="1.50.10.10">
    <property type="match status" value="2"/>
</dbReference>
<name>A0A8H7IMC4_9AGAM</name>
<evidence type="ECO:0000259" key="12">
    <source>
        <dbReference type="Pfam" id="PF00723"/>
    </source>
</evidence>
<evidence type="ECO:0000313" key="14">
    <source>
        <dbReference type="Proteomes" id="UP000614334"/>
    </source>
</evidence>
<dbReference type="GO" id="GO:0000324">
    <property type="term" value="C:fungal-type vacuole"/>
    <property type="evidence" value="ECO:0007669"/>
    <property type="project" value="TreeGrafter"/>
</dbReference>
<evidence type="ECO:0000256" key="11">
    <source>
        <dbReference type="ARBA" id="ARBA00033473"/>
    </source>
</evidence>
<keyword evidence="9" id="KW-0624">Polysaccharide degradation</keyword>